<dbReference type="AlphaFoldDB" id="Q97JQ9"/>
<dbReference type="Proteomes" id="UP000000814">
    <property type="component" value="Chromosome"/>
</dbReference>
<dbReference type="InterPro" id="IPR010982">
    <property type="entry name" value="Lambda_DNA-bd_dom_sf"/>
</dbReference>
<dbReference type="SMART" id="SM00028">
    <property type="entry name" value="TPR"/>
    <property type="match status" value="3"/>
</dbReference>
<name>Q97JQ9_CLOAB</name>
<dbReference type="OrthoDB" id="1884233at2"/>
<dbReference type="eggNOG" id="COG1396">
    <property type="taxonomic scope" value="Bacteria"/>
</dbReference>
<organism evidence="2 3">
    <name type="scientific">Clostridium acetobutylicum (strain ATCC 824 / DSM 792 / JCM 1419 / IAM 19013 / LMG 5710 / NBRC 13948 / NRRL B-527 / VKM B-1787 / 2291 / W)</name>
    <dbReference type="NCBI Taxonomy" id="272562"/>
    <lineage>
        <taxon>Bacteria</taxon>
        <taxon>Bacillati</taxon>
        <taxon>Bacillota</taxon>
        <taxon>Clostridia</taxon>
        <taxon>Eubacteriales</taxon>
        <taxon>Clostridiaceae</taxon>
        <taxon>Clostridium</taxon>
    </lineage>
</organism>
<feature type="domain" description="HTH cro/C1-type" evidence="1">
    <location>
        <begin position="13"/>
        <end position="48"/>
    </location>
</feature>
<reference evidence="2 3" key="1">
    <citation type="journal article" date="2001" name="J. Bacteriol.">
        <title>Genome sequence and comparative analysis of the solvent-producing bacterium Clostridium acetobutylicum.</title>
        <authorList>
            <person name="Nolling J."/>
            <person name="Breton G."/>
            <person name="Omelchenko M.V."/>
            <person name="Makarova K.S."/>
            <person name="Zeng Q."/>
            <person name="Gibson R."/>
            <person name="Lee H.M."/>
            <person name="Dubois J."/>
            <person name="Qiu D."/>
            <person name="Hitti J."/>
            <person name="Wolf Y.I."/>
            <person name="Tatusov R.L."/>
            <person name="Sabathe F."/>
            <person name="Doucette-Stamm L."/>
            <person name="Soucaille P."/>
            <person name="Daly M.J."/>
            <person name="Bennett G.N."/>
            <person name="Koonin E.V."/>
            <person name="Smith D.R."/>
        </authorList>
    </citation>
    <scope>NUCLEOTIDE SEQUENCE [LARGE SCALE GENOMIC DNA]</scope>
    <source>
        <strain evidence="3">ATCC 824 / DSM 792 / JCM 1419 / LMG 5710 / VKM B-1787</strain>
    </source>
</reference>
<dbReference type="SUPFAM" id="SSF48452">
    <property type="entry name" value="TPR-like"/>
    <property type="match status" value="1"/>
</dbReference>
<dbReference type="Gene3D" id="1.10.260.40">
    <property type="entry name" value="lambda repressor-like DNA-binding domains"/>
    <property type="match status" value="1"/>
</dbReference>
<dbReference type="PATRIC" id="fig|272562.8.peg.1415"/>
<dbReference type="eggNOG" id="COG0457">
    <property type="taxonomic scope" value="Bacteria"/>
</dbReference>
<dbReference type="PIR" id="G97049">
    <property type="entry name" value="G97049"/>
</dbReference>
<dbReference type="GeneID" id="44997722"/>
<dbReference type="PROSITE" id="PS50943">
    <property type="entry name" value="HTH_CROC1"/>
    <property type="match status" value="1"/>
</dbReference>
<accession>Q97JQ9</accession>
<dbReference type="GO" id="GO:0003677">
    <property type="term" value="F:DNA binding"/>
    <property type="evidence" value="ECO:0007669"/>
    <property type="project" value="UniProtKB-KW"/>
</dbReference>
<keyword evidence="2" id="KW-0238">DNA-binding</keyword>
<evidence type="ECO:0000313" key="2">
    <source>
        <dbReference type="EMBL" id="AAK79186.1"/>
    </source>
</evidence>
<dbReference type="STRING" id="272562.CA_C1214"/>
<dbReference type="Pfam" id="PF12844">
    <property type="entry name" value="HTH_19"/>
    <property type="match status" value="1"/>
</dbReference>
<protein>
    <submittedName>
        <fullName evidence="2">Xre family DNA-binding domain and TPR-repeat containing protein</fullName>
    </submittedName>
</protein>
<dbReference type="KEGG" id="cac:CA_C1214"/>
<gene>
    <name evidence="2" type="ordered locus">CA_C1214</name>
</gene>
<evidence type="ECO:0000259" key="1">
    <source>
        <dbReference type="PROSITE" id="PS50943"/>
    </source>
</evidence>
<dbReference type="Gene3D" id="1.25.40.10">
    <property type="entry name" value="Tetratricopeptide repeat domain"/>
    <property type="match status" value="2"/>
</dbReference>
<dbReference type="RefSeq" id="WP_010964527.1">
    <property type="nucleotide sequence ID" value="NC_003030.1"/>
</dbReference>
<evidence type="ECO:0000313" key="3">
    <source>
        <dbReference type="Proteomes" id="UP000000814"/>
    </source>
</evidence>
<dbReference type="EMBL" id="AE001437">
    <property type="protein sequence ID" value="AAK79186.1"/>
    <property type="molecule type" value="Genomic_DNA"/>
</dbReference>
<dbReference type="HOGENOM" id="CLU_631208_0_0_9"/>
<proteinExistence type="predicted"/>
<dbReference type="InterPro" id="IPR001387">
    <property type="entry name" value="Cro/C1-type_HTH"/>
</dbReference>
<dbReference type="InterPro" id="IPR011990">
    <property type="entry name" value="TPR-like_helical_dom_sf"/>
</dbReference>
<dbReference type="InterPro" id="IPR019734">
    <property type="entry name" value="TPR_rpt"/>
</dbReference>
<sequence length="434" mass="51674">MCVYEILPTGVKLKKLREKYKLNQDDLAGNEITRNLISQIEHGKARLTRHAAEIMFKNLQGICNNRDIETDEDIEYLLEDEESQANKILDRYITELKDLSVYKDGMFQNKLDEVENFTVNWNIIDKKIIIFELAGDYFFNTNDLHNSCMYYEKAKALMDNTIYSDNLISILRKLSMVYFYMDKYDENIKCCDFAINNFKNINEEYYCIFMYNSALCYIKLKEYDKALKRLEKIEKKVQRIGMDRYYAVMNQKVVCFGELERYAESLDLNERIINNINKDNCQSYLVALINSIYIHMELNNKEKAKEVLNIVDEYINNLNQNNKYLPNTYCEVGRMHSKLNETKKAEKFYYIALNYAKKFNRNSLIKDILSDLIDIYISLNDEKSISKMKDEFFVICGREKKISRNLECKLIEFYLEAEDIQTLKELYNFNKRIS</sequence>
<dbReference type="SUPFAM" id="SSF47413">
    <property type="entry name" value="lambda repressor-like DNA-binding domains"/>
    <property type="match status" value="1"/>
</dbReference>
<dbReference type="CDD" id="cd00093">
    <property type="entry name" value="HTH_XRE"/>
    <property type="match status" value="1"/>
</dbReference>
<keyword evidence="3" id="KW-1185">Reference proteome</keyword>